<name>A0A3P8VMN0_CYNSE</name>
<dbReference type="Pfam" id="PF21148">
    <property type="entry name" value="NSUN5_fdxn-like"/>
    <property type="match status" value="1"/>
</dbReference>
<dbReference type="Gene3D" id="3.30.70.1170">
    <property type="entry name" value="Sun protein, domain 3"/>
    <property type="match status" value="1"/>
</dbReference>
<evidence type="ECO:0000313" key="4">
    <source>
        <dbReference type="Proteomes" id="UP000265120"/>
    </source>
</evidence>
<dbReference type="InterPro" id="IPR029063">
    <property type="entry name" value="SAM-dependent_MTases_sf"/>
</dbReference>
<dbReference type="InterPro" id="IPR049561">
    <property type="entry name" value="NSUN5_7_fdxn-like"/>
</dbReference>
<dbReference type="InParanoid" id="A0A3P8VMN0"/>
<evidence type="ECO:0000259" key="2">
    <source>
        <dbReference type="Pfam" id="PF21148"/>
    </source>
</evidence>
<dbReference type="PANTHER" id="PTHR14663:SF2">
    <property type="entry name" value="METHYLTRANSFERASE NSUN7-RELATED"/>
    <property type="match status" value="1"/>
</dbReference>
<dbReference type="AlphaFoldDB" id="A0A3P8VMN0"/>
<reference evidence="3" key="3">
    <citation type="submission" date="2025-09" db="UniProtKB">
        <authorList>
            <consortium name="Ensembl"/>
        </authorList>
    </citation>
    <scope>IDENTIFICATION</scope>
</reference>
<organism evidence="3 4">
    <name type="scientific">Cynoglossus semilaevis</name>
    <name type="common">Tongue sole</name>
    <dbReference type="NCBI Taxonomy" id="244447"/>
    <lineage>
        <taxon>Eukaryota</taxon>
        <taxon>Metazoa</taxon>
        <taxon>Chordata</taxon>
        <taxon>Craniata</taxon>
        <taxon>Vertebrata</taxon>
        <taxon>Euteleostomi</taxon>
        <taxon>Actinopterygii</taxon>
        <taxon>Neopterygii</taxon>
        <taxon>Teleostei</taxon>
        <taxon>Neoteleostei</taxon>
        <taxon>Acanthomorphata</taxon>
        <taxon>Carangaria</taxon>
        <taxon>Pleuronectiformes</taxon>
        <taxon>Pleuronectoidei</taxon>
        <taxon>Cynoglossidae</taxon>
        <taxon>Cynoglossinae</taxon>
        <taxon>Cynoglossus</taxon>
    </lineage>
</organism>
<dbReference type="Ensembl" id="ENSCSET00000015739.1">
    <property type="protein sequence ID" value="ENSCSEP00000015549.1"/>
    <property type="gene ID" value="ENSCSEG00000009960.1"/>
</dbReference>
<feature type="region of interest" description="Disordered" evidence="1">
    <location>
        <begin position="1"/>
        <end position="23"/>
    </location>
</feature>
<dbReference type="STRING" id="244447.ENSCSEP00000015549"/>
<feature type="domain" description="NOL1/NOP2/NSUN 5/7 ferredoxin-like" evidence="2">
    <location>
        <begin position="222"/>
        <end position="276"/>
    </location>
</feature>
<evidence type="ECO:0000313" key="3">
    <source>
        <dbReference type="Ensembl" id="ENSCSEP00000015549.1"/>
    </source>
</evidence>
<dbReference type="GeneTree" id="ENSGT00940000157352"/>
<dbReference type="Gene3D" id="3.40.50.150">
    <property type="entry name" value="Vaccinia Virus protein VP39"/>
    <property type="match status" value="1"/>
</dbReference>
<evidence type="ECO:0000256" key="1">
    <source>
        <dbReference type="SAM" id="MobiDB-lite"/>
    </source>
</evidence>
<dbReference type="Proteomes" id="UP000265120">
    <property type="component" value="Chromosome 15"/>
</dbReference>
<dbReference type="OMA" id="LYLTHAH"/>
<sequence>MVKKKNIQVRTKQPSTCRATTPVSQIAESEALDPLKESTHHRAPAAPLELQTTDEIPQGFPDRVYLLAAAIFQNNHLQKPAAHRLVNYGKQRGLPLPEVKDEEMRRAAYELAFNTLKYQDLLEDIMIDSCLHLPPSIPDDEMSLAAVVLYDLQDRKFMPRRHHQGQTEEIIAEARSIENYLTGCSTKLAASLARCRIKHNVLSIHCILPRSVRIKQGRSNCLPHYAWVNTMKSSLDEVQAVLKSSGFSQVKSAAHLEGQSFCRDPHCGDLLVFPAGLKPRLNSTNLLTDHKLTIQDKFCSLGPNLVCSVLPARGDVLMVGHFSGLTVAHTASLVAWKHTTQQNSNNQSTVYVCVSGTEARRQEIQQVVTTMGCKNVKLMPGVFQSLDRAEKTLQRVRVILLTPRCSMSAVSDPVQFILQENGGNRQTCTKKSLDMKYLGWLIRFRKSGMMKLYITNLYLTHAHFT</sequence>
<accession>A0A3P8VMN0</accession>
<protein>
    <submittedName>
        <fullName evidence="3">Putative methyltransferase NSUN7</fullName>
    </submittedName>
</protein>
<proteinExistence type="predicted"/>
<dbReference type="PANTHER" id="PTHR14663">
    <property type="entry name" value="METHYLTRANSFERASE NSUN7-RELATED"/>
    <property type="match status" value="1"/>
</dbReference>
<reference evidence="3" key="2">
    <citation type="submission" date="2025-08" db="UniProtKB">
        <authorList>
            <consortium name="Ensembl"/>
        </authorList>
    </citation>
    <scope>IDENTIFICATION</scope>
</reference>
<feature type="compositionally biased region" description="Polar residues" evidence="1">
    <location>
        <begin position="8"/>
        <end position="23"/>
    </location>
</feature>
<dbReference type="InterPro" id="IPR042620">
    <property type="entry name" value="NSUN7"/>
</dbReference>
<keyword evidence="4" id="KW-1185">Reference proteome</keyword>
<reference evidence="3 4" key="1">
    <citation type="journal article" date="2014" name="Nat. Genet.">
        <title>Whole-genome sequence of a flatfish provides insights into ZW sex chromosome evolution and adaptation to a benthic lifestyle.</title>
        <authorList>
            <person name="Chen S."/>
            <person name="Zhang G."/>
            <person name="Shao C."/>
            <person name="Huang Q."/>
            <person name="Liu G."/>
            <person name="Zhang P."/>
            <person name="Song W."/>
            <person name="An N."/>
            <person name="Chalopin D."/>
            <person name="Volff J.N."/>
            <person name="Hong Y."/>
            <person name="Li Q."/>
            <person name="Sha Z."/>
            <person name="Zhou H."/>
            <person name="Xie M."/>
            <person name="Yu Q."/>
            <person name="Liu Y."/>
            <person name="Xiang H."/>
            <person name="Wang N."/>
            <person name="Wu K."/>
            <person name="Yang C."/>
            <person name="Zhou Q."/>
            <person name="Liao X."/>
            <person name="Yang L."/>
            <person name="Hu Q."/>
            <person name="Zhang J."/>
            <person name="Meng L."/>
            <person name="Jin L."/>
            <person name="Tian Y."/>
            <person name="Lian J."/>
            <person name="Yang J."/>
            <person name="Miao G."/>
            <person name="Liu S."/>
            <person name="Liang Z."/>
            <person name="Yan F."/>
            <person name="Li Y."/>
            <person name="Sun B."/>
            <person name="Zhang H."/>
            <person name="Zhang J."/>
            <person name="Zhu Y."/>
            <person name="Du M."/>
            <person name="Zhao Y."/>
            <person name="Schartl M."/>
            <person name="Tang Q."/>
            <person name="Wang J."/>
        </authorList>
    </citation>
    <scope>NUCLEOTIDE SEQUENCE</scope>
</reference>